<organism evidence="4 5">
    <name type="scientific">Ogataea polymorpha</name>
    <dbReference type="NCBI Taxonomy" id="460523"/>
    <lineage>
        <taxon>Eukaryota</taxon>
        <taxon>Fungi</taxon>
        <taxon>Dikarya</taxon>
        <taxon>Ascomycota</taxon>
        <taxon>Saccharomycotina</taxon>
        <taxon>Pichiomycetes</taxon>
        <taxon>Pichiales</taxon>
        <taxon>Pichiaceae</taxon>
        <taxon>Ogataea</taxon>
    </lineage>
</organism>
<feature type="region of interest" description="Disordered" evidence="3">
    <location>
        <begin position="91"/>
        <end position="110"/>
    </location>
</feature>
<evidence type="ECO:0000313" key="4">
    <source>
        <dbReference type="EMBL" id="KAH3667913.1"/>
    </source>
</evidence>
<dbReference type="SMART" id="SM00175">
    <property type="entry name" value="RAB"/>
    <property type="match status" value="1"/>
</dbReference>
<evidence type="ECO:0000313" key="5">
    <source>
        <dbReference type="Proteomes" id="UP000788993"/>
    </source>
</evidence>
<dbReference type="PRINTS" id="PR00449">
    <property type="entry name" value="RASTRNSFRMNG"/>
</dbReference>
<keyword evidence="5" id="KW-1185">Reference proteome</keyword>
<evidence type="ECO:0000256" key="2">
    <source>
        <dbReference type="ARBA" id="ARBA00023134"/>
    </source>
</evidence>
<dbReference type="InterPro" id="IPR020849">
    <property type="entry name" value="Small_GTPase_Ras-type"/>
</dbReference>
<accession>A0A9P8P8X3</accession>
<dbReference type="GO" id="GO:0005525">
    <property type="term" value="F:GTP binding"/>
    <property type="evidence" value="ECO:0007669"/>
    <property type="project" value="UniProtKB-KW"/>
</dbReference>
<feature type="non-terminal residue" evidence="4">
    <location>
        <position position="110"/>
    </location>
</feature>
<evidence type="ECO:0000256" key="3">
    <source>
        <dbReference type="SAM" id="MobiDB-lite"/>
    </source>
</evidence>
<dbReference type="Proteomes" id="UP000788993">
    <property type="component" value="Unassembled WGS sequence"/>
</dbReference>
<dbReference type="Pfam" id="PF00071">
    <property type="entry name" value="Ras"/>
    <property type="match status" value="1"/>
</dbReference>
<dbReference type="SMART" id="SM00173">
    <property type="entry name" value="RAS"/>
    <property type="match status" value="1"/>
</dbReference>
<name>A0A9P8P8X3_9ASCO</name>
<reference evidence="4" key="1">
    <citation type="journal article" date="2021" name="Open Biol.">
        <title>Shared evolutionary footprints suggest mitochondrial oxidative damage underlies multiple complex I losses in fungi.</title>
        <authorList>
            <person name="Schikora-Tamarit M.A."/>
            <person name="Marcet-Houben M."/>
            <person name="Nosek J."/>
            <person name="Gabaldon T."/>
        </authorList>
    </citation>
    <scope>NUCLEOTIDE SEQUENCE</scope>
    <source>
        <strain evidence="4">NCAIM Y.01608</strain>
    </source>
</reference>
<evidence type="ECO:0000256" key="1">
    <source>
        <dbReference type="ARBA" id="ARBA00022741"/>
    </source>
</evidence>
<dbReference type="PROSITE" id="PS51419">
    <property type="entry name" value="RAB"/>
    <property type="match status" value="1"/>
</dbReference>
<dbReference type="PANTHER" id="PTHR24070">
    <property type="entry name" value="RAS, DI-RAS, AND RHEB FAMILY MEMBERS OF SMALL GTPASE SUPERFAMILY"/>
    <property type="match status" value="1"/>
</dbReference>
<sequence length="110" mass="12460">MLVYSINSRQSFEMLGIVRDKILDGLGISSLEDGPPIVIVGNKSDLKIQRQVSEQELKELAKSFGDVPYFECSAKQNYNVHKAFTSIIEQIEKGEKPKDEEEEKEEKQIG</sequence>
<protein>
    <submittedName>
        <fullName evidence="4">Uncharacterized protein</fullName>
    </submittedName>
</protein>
<dbReference type="Gene3D" id="3.40.50.300">
    <property type="entry name" value="P-loop containing nucleotide triphosphate hydrolases"/>
    <property type="match status" value="1"/>
</dbReference>
<dbReference type="AlphaFoldDB" id="A0A9P8P8X3"/>
<dbReference type="GO" id="GO:0007165">
    <property type="term" value="P:signal transduction"/>
    <property type="evidence" value="ECO:0007669"/>
    <property type="project" value="InterPro"/>
</dbReference>
<gene>
    <name evidence="4" type="ORF">OGATHE_003066</name>
</gene>
<dbReference type="GO" id="GO:0003924">
    <property type="term" value="F:GTPase activity"/>
    <property type="evidence" value="ECO:0007669"/>
    <property type="project" value="InterPro"/>
</dbReference>
<dbReference type="InterPro" id="IPR027417">
    <property type="entry name" value="P-loop_NTPase"/>
</dbReference>
<dbReference type="EMBL" id="JAEUBD010001041">
    <property type="protein sequence ID" value="KAH3667913.1"/>
    <property type="molecule type" value="Genomic_DNA"/>
</dbReference>
<dbReference type="SUPFAM" id="SSF52540">
    <property type="entry name" value="P-loop containing nucleoside triphosphate hydrolases"/>
    <property type="match status" value="1"/>
</dbReference>
<dbReference type="PROSITE" id="PS51421">
    <property type="entry name" value="RAS"/>
    <property type="match status" value="1"/>
</dbReference>
<dbReference type="GO" id="GO:0016020">
    <property type="term" value="C:membrane"/>
    <property type="evidence" value="ECO:0007669"/>
    <property type="project" value="InterPro"/>
</dbReference>
<keyword evidence="1" id="KW-0547">Nucleotide-binding</keyword>
<keyword evidence="2" id="KW-0342">GTP-binding</keyword>
<dbReference type="InterPro" id="IPR001806">
    <property type="entry name" value="Small_GTPase"/>
</dbReference>
<proteinExistence type="predicted"/>
<comment type="caution">
    <text evidence="4">The sequence shown here is derived from an EMBL/GenBank/DDBJ whole genome shotgun (WGS) entry which is preliminary data.</text>
</comment>
<reference evidence="4" key="2">
    <citation type="submission" date="2021-01" db="EMBL/GenBank/DDBJ databases">
        <authorList>
            <person name="Schikora-Tamarit M.A."/>
        </authorList>
    </citation>
    <scope>NUCLEOTIDE SEQUENCE</scope>
    <source>
        <strain evidence="4">NCAIM Y.01608</strain>
    </source>
</reference>